<sequence length="73" mass="8395">MKRFLFIYGLVFSMIWIGYGLYSVFTNQPSANLILGFGIAFSVVICAATWFSYWLMGHYQKIDAMAKRILAKN</sequence>
<evidence type="ECO:0000256" key="1">
    <source>
        <dbReference type="SAM" id="Phobius"/>
    </source>
</evidence>
<feature type="transmembrane region" description="Helical" evidence="1">
    <location>
        <begin position="5"/>
        <end position="25"/>
    </location>
</feature>
<accession>A0ABN1GFE2</accession>
<keyword evidence="1" id="KW-1133">Transmembrane helix</keyword>
<evidence type="ECO:0008006" key="4">
    <source>
        <dbReference type="Google" id="ProtNLM"/>
    </source>
</evidence>
<keyword evidence="3" id="KW-1185">Reference proteome</keyword>
<name>A0ABN1GFE2_9BACI</name>
<keyword evidence="1" id="KW-0812">Transmembrane</keyword>
<keyword evidence="1" id="KW-0472">Membrane</keyword>
<dbReference type="Proteomes" id="UP001500866">
    <property type="component" value="Unassembled WGS sequence"/>
</dbReference>
<gene>
    <name evidence="2" type="ORF">GCM10009001_29550</name>
</gene>
<organism evidence="2 3">
    <name type="scientific">Virgibacillus siamensis</name>
    <dbReference type="NCBI Taxonomy" id="480071"/>
    <lineage>
        <taxon>Bacteria</taxon>
        <taxon>Bacillati</taxon>
        <taxon>Bacillota</taxon>
        <taxon>Bacilli</taxon>
        <taxon>Bacillales</taxon>
        <taxon>Bacillaceae</taxon>
        <taxon>Virgibacillus</taxon>
    </lineage>
</organism>
<evidence type="ECO:0000313" key="3">
    <source>
        <dbReference type="Proteomes" id="UP001500866"/>
    </source>
</evidence>
<dbReference type="EMBL" id="BAAADS010000024">
    <property type="protein sequence ID" value="GAA0610363.1"/>
    <property type="molecule type" value="Genomic_DNA"/>
</dbReference>
<reference evidence="2 3" key="1">
    <citation type="journal article" date="2019" name="Int. J. Syst. Evol. Microbiol.">
        <title>The Global Catalogue of Microorganisms (GCM) 10K type strain sequencing project: providing services to taxonomists for standard genome sequencing and annotation.</title>
        <authorList>
            <consortium name="The Broad Institute Genomics Platform"/>
            <consortium name="The Broad Institute Genome Sequencing Center for Infectious Disease"/>
            <person name="Wu L."/>
            <person name="Ma J."/>
        </authorList>
    </citation>
    <scope>NUCLEOTIDE SEQUENCE [LARGE SCALE GENOMIC DNA]</scope>
    <source>
        <strain evidence="2 3">JCM 15395</strain>
    </source>
</reference>
<feature type="transmembrane region" description="Helical" evidence="1">
    <location>
        <begin position="31"/>
        <end position="55"/>
    </location>
</feature>
<proteinExistence type="predicted"/>
<dbReference type="RefSeq" id="WP_077324735.1">
    <property type="nucleotide sequence ID" value="NZ_BAAADS010000024.1"/>
</dbReference>
<evidence type="ECO:0000313" key="2">
    <source>
        <dbReference type="EMBL" id="GAA0610363.1"/>
    </source>
</evidence>
<comment type="caution">
    <text evidence="2">The sequence shown here is derived from an EMBL/GenBank/DDBJ whole genome shotgun (WGS) entry which is preliminary data.</text>
</comment>
<protein>
    <recommendedName>
        <fullName evidence="4">DUF485 domain-containing protein</fullName>
    </recommendedName>
</protein>